<name>A0AAD6VSE1_9AGAR</name>
<evidence type="ECO:0000256" key="1">
    <source>
        <dbReference type="SAM" id="MobiDB-lite"/>
    </source>
</evidence>
<accession>A0AAD6VSE1</accession>
<feature type="compositionally biased region" description="Low complexity" evidence="1">
    <location>
        <begin position="1"/>
        <end position="23"/>
    </location>
</feature>
<feature type="compositionally biased region" description="Basic and acidic residues" evidence="1">
    <location>
        <begin position="118"/>
        <end position="132"/>
    </location>
</feature>
<feature type="compositionally biased region" description="Polar residues" evidence="1">
    <location>
        <begin position="133"/>
        <end position="142"/>
    </location>
</feature>
<feature type="compositionally biased region" description="Polar residues" evidence="1">
    <location>
        <begin position="42"/>
        <end position="52"/>
    </location>
</feature>
<comment type="caution">
    <text evidence="2">The sequence shown here is derived from an EMBL/GenBank/DDBJ whole genome shotgun (WGS) entry which is preliminary data.</text>
</comment>
<evidence type="ECO:0000313" key="3">
    <source>
        <dbReference type="Proteomes" id="UP001219525"/>
    </source>
</evidence>
<dbReference type="AlphaFoldDB" id="A0AAD6VSE1"/>
<feature type="compositionally biased region" description="Polar residues" evidence="1">
    <location>
        <begin position="86"/>
        <end position="95"/>
    </location>
</feature>
<feature type="compositionally biased region" description="Basic and acidic residues" evidence="1">
    <location>
        <begin position="96"/>
        <end position="111"/>
    </location>
</feature>
<dbReference type="Proteomes" id="UP001219525">
    <property type="component" value="Unassembled WGS sequence"/>
</dbReference>
<dbReference type="EMBL" id="JARJCW010000008">
    <property type="protein sequence ID" value="KAJ7221403.1"/>
    <property type="molecule type" value="Genomic_DNA"/>
</dbReference>
<organism evidence="2 3">
    <name type="scientific">Mycena pura</name>
    <dbReference type="NCBI Taxonomy" id="153505"/>
    <lineage>
        <taxon>Eukaryota</taxon>
        <taxon>Fungi</taxon>
        <taxon>Dikarya</taxon>
        <taxon>Basidiomycota</taxon>
        <taxon>Agaricomycotina</taxon>
        <taxon>Agaricomycetes</taxon>
        <taxon>Agaricomycetidae</taxon>
        <taxon>Agaricales</taxon>
        <taxon>Marasmiineae</taxon>
        <taxon>Mycenaceae</taxon>
        <taxon>Mycena</taxon>
    </lineage>
</organism>
<feature type="compositionally biased region" description="Acidic residues" evidence="1">
    <location>
        <begin position="178"/>
        <end position="200"/>
    </location>
</feature>
<protein>
    <submittedName>
        <fullName evidence="2">Uncharacterized protein</fullName>
    </submittedName>
</protein>
<feature type="region of interest" description="Disordered" evidence="1">
    <location>
        <begin position="1"/>
        <end position="260"/>
    </location>
</feature>
<keyword evidence="3" id="KW-1185">Reference proteome</keyword>
<proteinExistence type="predicted"/>
<feature type="compositionally biased region" description="Basic and acidic residues" evidence="1">
    <location>
        <begin position="235"/>
        <end position="248"/>
    </location>
</feature>
<reference evidence="2" key="1">
    <citation type="submission" date="2023-03" db="EMBL/GenBank/DDBJ databases">
        <title>Massive genome expansion in bonnet fungi (Mycena s.s.) driven by repeated elements and novel gene families across ecological guilds.</title>
        <authorList>
            <consortium name="Lawrence Berkeley National Laboratory"/>
            <person name="Harder C.B."/>
            <person name="Miyauchi S."/>
            <person name="Viragh M."/>
            <person name="Kuo A."/>
            <person name="Thoen E."/>
            <person name="Andreopoulos B."/>
            <person name="Lu D."/>
            <person name="Skrede I."/>
            <person name="Drula E."/>
            <person name="Henrissat B."/>
            <person name="Morin E."/>
            <person name="Kohler A."/>
            <person name="Barry K."/>
            <person name="LaButti K."/>
            <person name="Morin E."/>
            <person name="Salamov A."/>
            <person name="Lipzen A."/>
            <person name="Mereny Z."/>
            <person name="Hegedus B."/>
            <person name="Baldrian P."/>
            <person name="Stursova M."/>
            <person name="Weitz H."/>
            <person name="Taylor A."/>
            <person name="Grigoriev I.V."/>
            <person name="Nagy L.G."/>
            <person name="Martin F."/>
            <person name="Kauserud H."/>
        </authorList>
    </citation>
    <scope>NUCLEOTIDE SEQUENCE</scope>
    <source>
        <strain evidence="2">9144</strain>
    </source>
</reference>
<sequence length="663" mass="72267">MASRTSSRTAAPAKKAPITAMPQRPKPRPRGKAPKSIPDASSDAQAVAQNIPQAPIETPAAPSGMTLRESRAEHPGAPDMAKTKRSSAQVQQDNTQKAEVKRAAAEKRHDGIVNAAHIENRKMEEAKKRTENANHPSTTTTLKVLRTRPAKPAAVVADVEDGMVVDPSSEGPGSSDEYQADGESPSDSDDEPLDPSDNEEPEGKTVTVKGGRPKKSKHDIRLEVQTMRVNLGGAVEKRKVPPEAESQKRKVSKKARKSIGGLRTDWQRGRLSSASLSQSHGSELNDIDLKAVDSDSSILGGIPSDDDTGDERGFMVAQMGKAKEVRKQAASIAGIVDTNEPTLVAPKLRPNVRLHKAKITKQDLPDRYRVFFTRKYAPRLLALQGTRDAWEKLDQVDFIALWNSLSDELQIDTQQEPDLALIIVKLVRGSSPFIDSANTISQSEDKIDSWRHNFATSAVKAWTAVFADKTKHEVIDDVEYFLRGGDTGRVFYYRECINEEGSEGIMYKGLFQSYVCARTLAVHINATSVTDDTAPVGFNETLSSTYPIGALTLSIQALKRVLNHSQSGKIDIPKGALGNFSKNNWGDRIDHVNGARVLIPTTSKITAVVKKLKPEQWRKIIAAARASAVIRDEAPANEAQIIDVDATTSSGLDDFDLVDDDSD</sequence>
<gene>
    <name evidence="2" type="ORF">GGX14DRAFT_388580</name>
</gene>
<evidence type="ECO:0000313" key="2">
    <source>
        <dbReference type="EMBL" id="KAJ7221403.1"/>
    </source>
</evidence>